<dbReference type="OrthoDB" id="6159137at2759"/>
<dbReference type="GO" id="GO:0003729">
    <property type="term" value="F:mRNA binding"/>
    <property type="evidence" value="ECO:0007669"/>
    <property type="project" value="TreeGrafter"/>
</dbReference>
<evidence type="ECO:0000259" key="4">
    <source>
        <dbReference type="PROSITE" id="PS50102"/>
    </source>
</evidence>
<feature type="domain" description="RRM" evidence="4">
    <location>
        <begin position="173"/>
        <end position="250"/>
    </location>
</feature>
<dbReference type="PANTHER" id="PTHR19965">
    <property type="entry name" value="RNA AND EXPORT FACTOR BINDING PROTEIN"/>
    <property type="match status" value="1"/>
</dbReference>
<accession>A0A261Y7B9</accession>
<dbReference type="Pfam" id="PF00076">
    <property type="entry name" value="RRM_1"/>
    <property type="match status" value="1"/>
</dbReference>
<feature type="region of interest" description="Disordered" evidence="3">
    <location>
        <begin position="1"/>
        <end position="50"/>
    </location>
</feature>
<evidence type="ECO:0000313" key="6">
    <source>
        <dbReference type="Proteomes" id="UP000242875"/>
    </source>
</evidence>
<feature type="compositionally biased region" description="Low complexity" evidence="3">
    <location>
        <begin position="133"/>
        <end position="143"/>
    </location>
</feature>
<dbReference type="PANTHER" id="PTHR19965:SF82">
    <property type="entry name" value="THO COMPLEX SUBUNIT 4"/>
    <property type="match status" value="1"/>
</dbReference>
<evidence type="ECO:0000256" key="2">
    <source>
        <dbReference type="PROSITE-ProRule" id="PRU00176"/>
    </source>
</evidence>
<dbReference type="InterPro" id="IPR012677">
    <property type="entry name" value="Nucleotide-bd_a/b_plait_sf"/>
</dbReference>
<name>A0A261Y7B9_9FUNG</name>
<proteinExistence type="predicted"/>
<dbReference type="SUPFAM" id="SSF54928">
    <property type="entry name" value="RNA-binding domain, RBD"/>
    <property type="match status" value="1"/>
</dbReference>
<feature type="region of interest" description="Disordered" evidence="3">
    <location>
        <begin position="99"/>
        <end position="143"/>
    </location>
</feature>
<dbReference type="Gene3D" id="3.30.70.330">
    <property type="match status" value="1"/>
</dbReference>
<dbReference type="Proteomes" id="UP000242875">
    <property type="component" value="Unassembled WGS sequence"/>
</dbReference>
<protein>
    <recommendedName>
        <fullName evidence="4">RRM domain-containing protein</fullName>
    </recommendedName>
</protein>
<dbReference type="EMBL" id="MVBO01000003">
    <property type="protein sequence ID" value="OZJ06493.1"/>
    <property type="molecule type" value="Genomic_DNA"/>
</dbReference>
<evidence type="ECO:0000256" key="1">
    <source>
        <dbReference type="ARBA" id="ARBA00022884"/>
    </source>
</evidence>
<dbReference type="SMART" id="SM00360">
    <property type="entry name" value="RRM"/>
    <property type="match status" value="1"/>
</dbReference>
<keyword evidence="6" id="KW-1185">Reference proteome</keyword>
<feature type="compositionally biased region" description="Basic and acidic residues" evidence="3">
    <location>
        <begin position="1"/>
        <end position="19"/>
    </location>
</feature>
<sequence length="271" mass="28242">MSGMDIDRSLDDIIKDTRNTKNNSKGAASKKPSSNKPNKVKQTSVGPVRSKITKRLGKAPYARPTVTRTTNTTRITKKVDPASLIITKAVTQATTSKKVVGKPSGTSRISGGPGTGFFTSHKTTTPIKSTTNGALGRGLSTGRLGSNIAGRNVAAEPKKKPAAFNIKGEGGPTGIIIMNLDLGANADDVRTAFGEFGDITACDLFYDRNGRSTGTAEVQFVSKAAALAAIKKYDGAVADGRILHVQLKPSAALSSAVTQGRPTAWGDVSAR</sequence>
<dbReference type="GO" id="GO:0005634">
    <property type="term" value="C:nucleus"/>
    <property type="evidence" value="ECO:0007669"/>
    <property type="project" value="TreeGrafter"/>
</dbReference>
<feature type="compositionally biased region" description="Polar residues" evidence="3">
    <location>
        <begin position="117"/>
        <end position="132"/>
    </location>
</feature>
<keyword evidence="1 2" id="KW-0694">RNA-binding</keyword>
<reference evidence="5 6" key="1">
    <citation type="journal article" date="2017" name="Mycologia">
        <title>Bifiguratus adelaidae, gen. et sp. nov., a new member of Mucoromycotina in endophytic and soil-dwelling habitats.</title>
        <authorList>
            <person name="Torres-Cruz T.J."/>
            <person name="Billingsley Tobias T.L."/>
            <person name="Almatruk M."/>
            <person name="Hesse C."/>
            <person name="Kuske C.R."/>
            <person name="Desiro A."/>
            <person name="Benucci G.M."/>
            <person name="Bonito G."/>
            <person name="Stajich J.E."/>
            <person name="Dunlap C."/>
            <person name="Arnold A.E."/>
            <person name="Porras-Alfaro A."/>
        </authorList>
    </citation>
    <scope>NUCLEOTIDE SEQUENCE [LARGE SCALE GENOMIC DNA]</scope>
    <source>
        <strain evidence="5 6">AZ0501</strain>
    </source>
</reference>
<dbReference type="PROSITE" id="PS50102">
    <property type="entry name" value="RRM"/>
    <property type="match status" value="1"/>
</dbReference>
<evidence type="ECO:0000256" key="3">
    <source>
        <dbReference type="SAM" id="MobiDB-lite"/>
    </source>
</evidence>
<feature type="compositionally biased region" description="Low complexity" evidence="3">
    <location>
        <begin position="21"/>
        <end position="37"/>
    </location>
</feature>
<comment type="caution">
    <text evidence="5">The sequence shown here is derived from an EMBL/GenBank/DDBJ whole genome shotgun (WGS) entry which is preliminary data.</text>
</comment>
<dbReference type="InterPro" id="IPR051229">
    <property type="entry name" value="ALYREF_mRNA_export"/>
</dbReference>
<gene>
    <name evidence="5" type="ORF">BZG36_00492</name>
</gene>
<dbReference type="InterPro" id="IPR000504">
    <property type="entry name" value="RRM_dom"/>
</dbReference>
<dbReference type="InterPro" id="IPR035979">
    <property type="entry name" value="RBD_domain_sf"/>
</dbReference>
<evidence type="ECO:0000313" key="5">
    <source>
        <dbReference type="EMBL" id="OZJ06493.1"/>
    </source>
</evidence>
<dbReference type="AlphaFoldDB" id="A0A261Y7B9"/>
<organism evidence="5 6">
    <name type="scientific">Bifiguratus adelaidae</name>
    <dbReference type="NCBI Taxonomy" id="1938954"/>
    <lineage>
        <taxon>Eukaryota</taxon>
        <taxon>Fungi</taxon>
        <taxon>Fungi incertae sedis</taxon>
        <taxon>Mucoromycota</taxon>
        <taxon>Mucoromycotina</taxon>
        <taxon>Endogonomycetes</taxon>
        <taxon>Endogonales</taxon>
        <taxon>Endogonales incertae sedis</taxon>
        <taxon>Bifiguratus</taxon>
    </lineage>
</organism>